<proteinExistence type="predicted"/>
<gene>
    <name evidence="2" type="ORF">PR001_g3242</name>
    <name evidence="1" type="ORF">PR002_g3279</name>
    <name evidence="3" type="ORF">PR003_g3426</name>
</gene>
<organism evidence="2 4">
    <name type="scientific">Phytophthora rubi</name>
    <dbReference type="NCBI Taxonomy" id="129364"/>
    <lineage>
        <taxon>Eukaryota</taxon>
        <taxon>Sar</taxon>
        <taxon>Stramenopiles</taxon>
        <taxon>Oomycota</taxon>
        <taxon>Peronosporomycetes</taxon>
        <taxon>Peronosporales</taxon>
        <taxon>Peronosporaceae</taxon>
        <taxon>Phytophthora</taxon>
    </lineage>
</organism>
<dbReference type="Proteomes" id="UP000435112">
    <property type="component" value="Unassembled WGS sequence"/>
</dbReference>
<dbReference type="Proteomes" id="UP000429607">
    <property type="component" value="Unassembled WGS sequence"/>
</dbReference>
<evidence type="ECO:0000313" key="6">
    <source>
        <dbReference type="Proteomes" id="UP000435112"/>
    </source>
</evidence>
<keyword evidence="5" id="KW-1185">Reference proteome</keyword>
<evidence type="ECO:0000313" key="4">
    <source>
        <dbReference type="Proteomes" id="UP000429607"/>
    </source>
</evidence>
<dbReference type="OrthoDB" id="10272591at2759"/>
<reference evidence="4 6" key="1">
    <citation type="submission" date="2018-09" db="EMBL/GenBank/DDBJ databases">
        <title>Genomic investigation of the strawberry pathogen Phytophthora fragariae indicates pathogenicity is determined by transcriptional variation in three key races.</title>
        <authorList>
            <person name="Adams T.M."/>
            <person name="Armitage A.D."/>
            <person name="Sobczyk M.K."/>
            <person name="Bates H.J."/>
            <person name="Dunwell J.M."/>
            <person name="Nellist C.F."/>
            <person name="Harrison R.J."/>
        </authorList>
    </citation>
    <scope>NUCLEOTIDE SEQUENCE [LARGE SCALE GENOMIC DNA]</scope>
    <source>
        <strain evidence="2 4">SCRP249</strain>
        <strain evidence="1 6">SCRP324</strain>
        <strain evidence="3 5">SCRP333</strain>
    </source>
</reference>
<comment type="caution">
    <text evidence="2">The sequence shown here is derived from an EMBL/GenBank/DDBJ whole genome shotgun (WGS) entry which is preliminary data.</text>
</comment>
<protein>
    <submittedName>
        <fullName evidence="2">Uncharacterized protein</fullName>
    </submittedName>
</protein>
<sequence>MKRFNSVTKKLQCDDIDLADVCLLIDSVITDYSSTLDQLKPTIS</sequence>
<dbReference type="EMBL" id="QXFV01000119">
    <property type="protein sequence ID" value="KAE9049518.1"/>
    <property type="molecule type" value="Genomic_DNA"/>
</dbReference>
<evidence type="ECO:0000313" key="3">
    <source>
        <dbReference type="EMBL" id="KAE9354314.1"/>
    </source>
</evidence>
<accession>A0A6A3NVE5</accession>
<dbReference type="EMBL" id="QXFU01000119">
    <property type="protein sequence ID" value="KAE9043562.1"/>
    <property type="molecule type" value="Genomic_DNA"/>
</dbReference>
<evidence type="ECO:0000313" key="1">
    <source>
        <dbReference type="EMBL" id="KAE9043562.1"/>
    </source>
</evidence>
<dbReference type="AlphaFoldDB" id="A0A6A3NVE5"/>
<name>A0A6A3NVE5_9STRA</name>
<evidence type="ECO:0000313" key="2">
    <source>
        <dbReference type="EMBL" id="KAE9049518.1"/>
    </source>
</evidence>
<evidence type="ECO:0000313" key="5">
    <source>
        <dbReference type="Proteomes" id="UP000434957"/>
    </source>
</evidence>
<dbReference type="EMBL" id="QXFT01000119">
    <property type="protein sequence ID" value="KAE9354314.1"/>
    <property type="molecule type" value="Genomic_DNA"/>
</dbReference>
<dbReference type="Proteomes" id="UP000434957">
    <property type="component" value="Unassembled WGS sequence"/>
</dbReference>